<protein>
    <submittedName>
        <fullName evidence="2">Uncharacterized protein</fullName>
    </submittedName>
</protein>
<evidence type="ECO:0000256" key="1">
    <source>
        <dbReference type="SAM" id="SignalP"/>
    </source>
</evidence>
<name>A0A7J7KJ64_BUGNE</name>
<evidence type="ECO:0000313" key="3">
    <source>
        <dbReference type="Proteomes" id="UP000593567"/>
    </source>
</evidence>
<evidence type="ECO:0000313" key="2">
    <source>
        <dbReference type="EMBL" id="KAF6038305.1"/>
    </source>
</evidence>
<feature type="signal peptide" evidence="1">
    <location>
        <begin position="1"/>
        <end position="17"/>
    </location>
</feature>
<proteinExistence type="predicted"/>
<accession>A0A7J7KJ64</accession>
<comment type="caution">
    <text evidence="2">The sequence shown here is derived from an EMBL/GenBank/DDBJ whole genome shotgun (WGS) entry which is preliminary data.</text>
</comment>
<dbReference type="EMBL" id="VXIV02000432">
    <property type="protein sequence ID" value="KAF6038305.1"/>
    <property type="molecule type" value="Genomic_DNA"/>
</dbReference>
<dbReference type="AlphaFoldDB" id="A0A7J7KJ64"/>
<feature type="chain" id="PRO_5029685455" evidence="1">
    <location>
        <begin position="18"/>
        <end position="71"/>
    </location>
</feature>
<gene>
    <name evidence="2" type="ORF">EB796_003386</name>
</gene>
<keyword evidence="1" id="KW-0732">Signal</keyword>
<keyword evidence="3" id="KW-1185">Reference proteome</keyword>
<reference evidence="2" key="1">
    <citation type="submission" date="2020-06" db="EMBL/GenBank/DDBJ databases">
        <title>Draft genome of Bugula neritina, a colonial animal packing powerful symbionts and potential medicines.</title>
        <authorList>
            <person name="Rayko M."/>
        </authorList>
    </citation>
    <scope>NUCLEOTIDE SEQUENCE [LARGE SCALE GENOMIC DNA]</scope>
    <source>
        <strain evidence="2">Kwan_BN1</strain>
    </source>
</reference>
<sequence length="71" mass="8235">MLFFKLLMSVGIEPVLACNVFFARVKFVYGDVLQRFLFNVIIIMNMLNISFYKCRLHSIAVRSIDDTLGLE</sequence>
<organism evidence="2 3">
    <name type="scientific">Bugula neritina</name>
    <name type="common">Brown bryozoan</name>
    <name type="synonym">Sertularia neritina</name>
    <dbReference type="NCBI Taxonomy" id="10212"/>
    <lineage>
        <taxon>Eukaryota</taxon>
        <taxon>Metazoa</taxon>
        <taxon>Spiralia</taxon>
        <taxon>Lophotrochozoa</taxon>
        <taxon>Bryozoa</taxon>
        <taxon>Gymnolaemata</taxon>
        <taxon>Cheilostomatida</taxon>
        <taxon>Flustrina</taxon>
        <taxon>Buguloidea</taxon>
        <taxon>Bugulidae</taxon>
        <taxon>Bugula</taxon>
    </lineage>
</organism>
<dbReference type="Proteomes" id="UP000593567">
    <property type="component" value="Unassembled WGS sequence"/>
</dbReference>